<dbReference type="Proteomes" id="UP000255082">
    <property type="component" value="Unassembled WGS sequence"/>
</dbReference>
<evidence type="ECO:0000313" key="2">
    <source>
        <dbReference type="Proteomes" id="UP000255082"/>
    </source>
</evidence>
<sequence length="40" mass="4372">MTCDARHSSAATVVDEYRGRGYARRSSSTGMVRIPSVLRA</sequence>
<protein>
    <submittedName>
        <fullName evidence="1">Uncharacterized protein</fullName>
    </submittedName>
</protein>
<evidence type="ECO:0000313" key="1">
    <source>
        <dbReference type="EMBL" id="SUA43555.1"/>
    </source>
</evidence>
<name>A0A378WSH7_9NOCA</name>
<proteinExistence type="predicted"/>
<reference evidence="1 2" key="1">
    <citation type="submission" date="2018-06" db="EMBL/GenBank/DDBJ databases">
        <authorList>
            <consortium name="Pathogen Informatics"/>
            <person name="Doyle S."/>
        </authorList>
    </citation>
    <scope>NUCLEOTIDE SEQUENCE [LARGE SCALE GENOMIC DNA]</scope>
    <source>
        <strain evidence="1 2">NCTC13184</strain>
    </source>
</reference>
<gene>
    <name evidence="1" type="ORF">NCTC13184_02924</name>
</gene>
<dbReference type="AlphaFoldDB" id="A0A378WSH7"/>
<organism evidence="1 2">
    <name type="scientific">Nocardia africana</name>
    <dbReference type="NCBI Taxonomy" id="134964"/>
    <lineage>
        <taxon>Bacteria</taxon>
        <taxon>Bacillati</taxon>
        <taxon>Actinomycetota</taxon>
        <taxon>Actinomycetes</taxon>
        <taxon>Mycobacteriales</taxon>
        <taxon>Nocardiaceae</taxon>
        <taxon>Nocardia</taxon>
    </lineage>
</organism>
<accession>A0A378WSH7</accession>
<dbReference type="EMBL" id="UGRU01000001">
    <property type="protein sequence ID" value="SUA43555.1"/>
    <property type="molecule type" value="Genomic_DNA"/>
</dbReference>